<comment type="caution">
    <text evidence="1">The sequence shown here is derived from an EMBL/GenBank/DDBJ whole genome shotgun (WGS) entry which is preliminary data.</text>
</comment>
<dbReference type="EMBL" id="BSUK01000001">
    <property type="protein sequence ID" value="GMA26339.1"/>
    <property type="molecule type" value="Genomic_DNA"/>
</dbReference>
<evidence type="ECO:0000313" key="2">
    <source>
        <dbReference type="Proteomes" id="UP001157091"/>
    </source>
</evidence>
<keyword evidence="2" id="KW-1185">Reference proteome</keyword>
<organism evidence="1 2">
    <name type="scientific">Luteimicrobium album</name>
    <dbReference type="NCBI Taxonomy" id="1054550"/>
    <lineage>
        <taxon>Bacteria</taxon>
        <taxon>Bacillati</taxon>
        <taxon>Actinomycetota</taxon>
        <taxon>Actinomycetes</taxon>
        <taxon>Micrococcales</taxon>
        <taxon>Luteimicrobium</taxon>
    </lineage>
</organism>
<reference evidence="2" key="1">
    <citation type="journal article" date="2019" name="Int. J. Syst. Evol. Microbiol.">
        <title>The Global Catalogue of Microorganisms (GCM) 10K type strain sequencing project: providing services to taxonomists for standard genome sequencing and annotation.</title>
        <authorList>
            <consortium name="The Broad Institute Genomics Platform"/>
            <consortium name="The Broad Institute Genome Sequencing Center for Infectious Disease"/>
            <person name="Wu L."/>
            <person name="Ma J."/>
        </authorList>
    </citation>
    <scope>NUCLEOTIDE SEQUENCE [LARGE SCALE GENOMIC DNA]</scope>
    <source>
        <strain evidence="2">NBRC 106348</strain>
    </source>
</reference>
<accession>A0ABQ6I8K4</accession>
<protein>
    <submittedName>
        <fullName evidence="1">Uncharacterized protein</fullName>
    </submittedName>
</protein>
<sequence>MSFDTSVGSEARSVMASTNAFGPAALTCFAYASASRSRALASARADDSQCAPVVRVLSTPITCTARSWTIAFPSPSTIFARCGRTRENVTCWLSARSGSRTVGSHRTDQASLLPADDVGAGLPVDVAVASFAPWARWTVVVYDQG</sequence>
<proteinExistence type="predicted"/>
<gene>
    <name evidence="1" type="ORF">GCM10025864_40980</name>
</gene>
<name>A0ABQ6I8K4_9MICO</name>
<dbReference type="Proteomes" id="UP001157091">
    <property type="component" value="Unassembled WGS sequence"/>
</dbReference>
<evidence type="ECO:0000313" key="1">
    <source>
        <dbReference type="EMBL" id="GMA26339.1"/>
    </source>
</evidence>